<dbReference type="RefSeq" id="WP_126350853.1">
    <property type="nucleotide sequence ID" value="NZ_CP086380.1"/>
</dbReference>
<feature type="transmembrane region" description="Helical" evidence="1">
    <location>
        <begin position="51"/>
        <end position="71"/>
    </location>
</feature>
<proteinExistence type="predicted"/>
<accession>A0A431W5Q5</accession>
<dbReference type="Proteomes" id="UP000277766">
    <property type="component" value="Unassembled WGS sequence"/>
</dbReference>
<keyword evidence="1" id="KW-1133">Transmembrane helix</keyword>
<name>A0A431W5Q5_9DEIO</name>
<dbReference type="OrthoDB" id="70329at2"/>
<evidence type="ECO:0000313" key="2">
    <source>
        <dbReference type="EMBL" id="RTR30825.1"/>
    </source>
</evidence>
<protein>
    <submittedName>
        <fullName evidence="2">Uncharacterized protein</fullName>
    </submittedName>
</protein>
<sequence>MPPLLFLALPAGYLLGWFVFGLDPGTLTVGLAGLMLTLAYAERQEAGIADLLRLVLAMFGVLGFTGSLFAAALTLKSHSGFEWAHILLPLAVVGASFSWLLLRRLFAWLRRNSQTLRTPAAPWLLLGGVLVFAAVPAVRVDCRGLQEDDFLSYGSDFQGSLTGPRWVRQPAQLPDRNELPADFVVAGVSAGVVGCQRTPFSWERVQPLLLVRLTDKVQPGMTTYAAAQRGRPPQADPVG</sequence>
<evidence type="ECO:0000313" key="3">
    <source>
        <dbReference type="Proteomes" id="UP000277766"/>
    </source>
</evidence>
<reference evidence="2 3" key="1">
    <citation type="submission" date="2018-12" db="EMBL/GenBank/DDBJ databases">
        <title>Deinococcus radiophilus ATCC 27603 genome sequencing and assembly.</title>
        <authorList>
            <person name="Maclea K.S."/>
            <person name="Maynard C.R."/>
        </authorList>
    </citation>
    <scope>NUCLEOTIDE SEQUENCE [LARGE SCALE GENOMIC DNA]</scope>
    <source>
        <strain evidence="2 3">ATCC 27603</strain>
    </source>
</reference>
<dbReference type="EMBL" id="RXPE01000001">
    <property type="protein sequence ID" value="RTR30825.1"/>
    <property type="molecule type" value="Genomic_DNA"/>
</dbReference>
<evidence type="ECO:0000256" key="1">
    <source>
        <dbReference type="SAM" id="Phobius"/>
    </source>
</evidence>
<keyword evidence="1" id="KW-0812">Transmembrane</keyword>
<feature type="transmembrane region" description="Helical" evidence="1">
    <location>
        <begin position="12"/>
        <end position="39"/>
    </location>
</feature>
<comment type="caution">
    <text evidence="2">The sequence shown here is derived from an EMBL/GenBank/DDBJ whole genome shotgun (WGS) entry which is preliminary data.</text>
</comment>
<organism evidence="2 3">
    <name type="scientific">Deinococcus radiophilus</name>
    <dbReference type="NCBI Taxonomy" id="32062"/>
    <lineage>
        <taxon>Bacteria</taxon>
        <taxon>Thermotogati</taxon>
        <taxon>Deinococcota</taxon>
        <taxon>Deinococci</taxon>
        <taxon>Deinococcales</taxon>
        <taxon>Deinococcaceae</taxon>
        <taxon>Deinococcus</taxon>
    </lineage>
</organism>
<keyword evidence="3" id="KW-1185">Reference proteome</keyword>
<feature type="transmembrane region" description="Helical" evidence="1">
    <location>
        <begin position="123"/>
        <end position="140"/>
    </location>
</feature>
<gene>
    <name evidence="2" type="ORF">EJ104_00805</name>
</gene>
<dbReference type="AlphaFoldDB" id="A0A431W5Q5"/>
<feature type="transmembrane region" description="Helical" evidence="1">
    <location>
        <begin position="83"/>
        <end position="102"/>
    </location>
</feature>
<keyword evidence="1" id="KW-0472">Membrane</keyword>